<evidence type="ECO:0000313" key="1">
    <source>
        <dbReference type="EMBL" id="KIL53739.1"/>
    </source>
</evidence>
<reference evidence="1 2" key="1">
    <citation type="submission" date="2015-01" db="EMBL/GenBank/DDBJ databases">
        <title>Genome sequence of Jeotgalibacillus alimentarius.</title>
        <authorList>
            <person name="Goh K.M."/>
            <person name="Chan K.-G."/>
            <person name="Yaakop A.S."/>
            <person name="Ee R."/>
            <person name="Gan H.M."/>
            <person name="Chan C.S."/>
        </authorList>
    </citation>
    <scope>NUCLEOTIDE SEQUENCE [LARGE SCALE GENOMIC DNA]</scope>
    <source>
        <strain evidence="1 2">YKJ-13</strain>
    </source>
</reference>
<dbReference type="AlphaFoldDB" id="A0A0C2SIH2"/>
<keyword evidence="2" id="KW-1185">Reference proteome</keyword>
<dbReference type="PATRIC" id="fig|135826.4.peg.83"/>
<proteinExistence type="predicted"/>
<dbReference type="Proteomes" id="UP000031950">
    <property type="component" value="Unassembled WGS sequence"/>
</dbReference>
<comment type="caution">
    <text evidence="1">The sequence shown here is derived from an EMBL/GenBank/DDBJ whole genome shotgun (WGS) entry which is preliminary data.</text>
</comment>
<protein>
    <submittedName>
        <fullName evidence="1">Uncharacterized protein</fullName>
    </submittedName>
</protein>
<evidence type="ECO:0000313" key="2">
    <source>
        <dbReference type="Proteomes" id="UP000031950"/>
    </source>
</evidence>
<accession>A0A0C2SIH2</accession>
<gene>
    <name evidence="1" type="ORF">KP77_00820</name>
</gene>
<sequence length="42" mass="4870">MNKLSNHYKGDLPQYYAHAQKEKPLLKSSGSSHLVSMTHQWE</sequence>
<dbReference type="EMBL" id="JXRQ01000003">
    <property type="protein sequence ID" value="KIL53739.1"/>
    <property type="molecule type" value="Genomic_DNA"/>
</dbReference>
<name>A0A0C2SIH2_9BACL</name>
<organism evidence="1 2">
    <name type="scientific">Jeotgalibacillus alimentarius</name>
    <dbReference type="NCBI Taxonomy" id="135826"/>
    <lineage>
        <taxon>Bacteria</taxon>
        <taxon>Bacillati</taxon>
        <taxon>Bacillota</taxon>
        <taxon>Bacilli</taxon>
        <taxon>Bacillales</taxon>
        <taxon>Caryophanaceae</taxon>
        <taxon>Jeotgalibacillus</taxon>
    </lineage>
</organism>